<reference evidence="1" key="2">
    <citation type="submission" date="2020-07" db="EMBL/GenBank/DDBJ databases">
        <authorList>
            <person name="Vera ALvarez R."/>
            <person name="Arias-Moreno D.M."/>
            <person name="Jimenez-Jacinto V."/>
            <person name="Jimenez-Bremont J.F."/>
            <person name="Swaminathan K."/>
            <person name="Moose S.P."/>
            <person name="Guerrero-Gonzalez M.L."/>
            <person name="Marino-Ramirez L."/>
            <person name="Landsman D."/>
            <person name="Rodriguez-Kessler M."/>
            <person name="Delgado-Sanchez P."/>
        </authorList>
    </citation>
    <scope>NUCLEOTIDE SEQUENCE</scope>
    <source>
        <tissue evidence="1">Cladode</tissue>
    </source>
</reference>
<name>A0A7C8YY62_OPUST</name>
<evidence type="ECO:0000313" key="1">
    <source>
        <dbReference type="EMBL" id="MBA4629539.1"/>
    </source>
</evidence>
<dbReference type="AlphaFoldDB" id="A0A7C8YY62"/>
<proteinExistence type="predicted"/>
<organism evidence="1">
    <name type="scientific">Opuntia streptacantha</name>
    <name type="common">Prickly pear cactus</name>
    <name type="synonym">Opuntia cardona</name>
    <dbReference type="NCBI Taxonomy" id="393608"/>
    <lineage>
        <taxon>Eukaryota</taxon>
        <taxon>Viridiplantae</taxon>
        <taxon>Streptophyta</taxon>
        <taxon>Embryophyta</taxon>
        <taxon>Tracheophyta</taxon>
        <taxon>Spermatophyta</taxon>
        <taxon>Magnoliopsida</taxon>
        <taxon>eudicotyledons</taxon>
        <taxon>Gunneridae</taxon>
        <taxon>Pentapetalae</taxon>
        <taxon>Caryophyllales</taxon>
        <taxon>Cactineae</taxon>
        <taxon>Cactaceae</taxon>
        <taxon>Opuntioideae</taxon>
        <taxon>Opuntia</taxon>
    </lineage>
</organism>
<accession>A0A7C8YY62</accession>
<dbReference type="EMBL" id="GISG01070047">
    <property type="protein sequence ID" value="MBA4629539.1"/>
    <property type="molecule type" value="Transcribed_RNA"/>
</dbReference>
<protein>
    <submittedName>
        <fullName evidence="1">Uncharacterized protein</fullName>
    </submittedName>
</protein>
<reference evidence="1" key="1">
    <citation type="journal article" date="2013" name="J. Plant Res.">
        <title>Effect of fungi and light on seed germination of three Opuntia species from semiarid lands of central Mexico.</title>
        <authorList>
            <person name="Delgado-Sanchez P."/>
            <person name="Jimenez-Bremont J.F."/>
            <person name="Guerrero-Gonzalez Mde L."/>
            <person name="Flores J."/>
        </authorList>
    </citation>
    <scope>NUCLEOTIDE SEQUENCE</scope>
    <source>
        <tissue evidence="1">Cladode</tissue>
    </source>
</reference>
<sequence>MKPVSSGAIQDLLISDVKHRYHGLTEGVFCSKGQYCSIGFQTRVVDPVGNIKPSGLESLRHSYVAISGCRALILTPSSPYWNIPHGPTSSPVPLAALTEVAGLVDVVVVVVAEFGVHTIAPRTGEYLVRLLHRLLL</sequence>